<proteinExistence type="predicted"/>
<dbReference type="EMBL" id="JAAARO010000008">
    <property type="protein sequence ID" value="KAF5744164.1"/>
    <property type="molecule type" value="Genomic_DNA"/>
</dbReference>
<name>A0A7J7DCZ0_TRIWF</name>
<sequence length="106" mass="11513">MSFPPAIIPASQWVGMVCVNLGYTPMVMACSSGVYGSYQTLFFKVAGNFKEEKKSDTFMGKVCCSELSEGVGLDLMGLFMALVIALVLLTICVPPPRSRFVVYRVA</sequence>
<evidence type="ECO:0000313" key="3">
    <source>
        <dbReference type="Proteomes" id="UP000593562"/>
    </source>
</evidence>
<keyword evidence="1" id="KW-0472">Membrane</keyword>
<keyword evidence="1" id="KW-1133">Transmembrane helix</keyword>
<protein>
    <submittedName>
        <fullName evidence="2">Uncharacterized protein</fullName>
    </submittedName>
</protein>
<comment type="caution">
    <text evidence="2">The sequence shown here is derived from an EMBL/GenBank/DDBJ whole genome shotgun (WGS) entry which is preliminary data.</text>
</comment>
<dbReference type="Proteomes" id="UP000593562">
    <property type="component" value="Unassembled WGS sequence"/>
</dbReference>
<feature type="transmembrane region" description="Helical" evidence="1">
    <location>
        <begin position="75"/>
        <end position="94"/>
    </location>
</feature>
<keyword evidence="3" id="KW-1185">Reference proteome</keyword>
<organism evidence="2 3">
    <name type="scientific">Tripterygium wilfordii</name>
    <name type="common">Thunder God vine</name>
    <dbReference type="NCBI Taxonomy" id="458696"/>
    <lineage>
        <taxon>Eukaryota</taxon>
        <taxon>Viridiplantae</taxon>
        <taxon>Streptophyta</taxon>
        <taxon>Embryophyta</taxon>
        <taxon>Tracheophyta</taxon>
        <taxon>Spermatophyta</taxon>
        <taxon>Magnoliopsida</taxon>
        <taxon>eudicotyledons</taxon>
        <taxon>Gunneridae</taxon>
        <taxon>Pentapetalae</taxon>
        <taxon>rosids</taxon>
        <taxon>fabids</taxon>
        <taxon>Celastrales</taxon>
        <taxon>Celastraceae</taxon>
        <taxon>Tripterygium</taxon>
    </lineage>
</organism>
<dbReference type="AlphaFoldDB" id="A0A7J7DCZ0"/>
<evidence type="ECO:0000256" key="1">
    <source>
        <dbReference type="SAM" id="Phobius"/>
    </source>
</evidence>
<gene>
    <name evidence="2" type="ORF">HS088_TW08G00760</name>
</gene>
<reference evidence="2 3" key="1">
    <citation type="journal article" date="2020" name="Nat. Commun.">
        <title>Genome of Tripterygium wilfordii and identification of cytochrome P450 involved in triptolide biosynthesis.</title>
        <authorList>
            <person name="Tu L."/>
            <person name="Su P."/>
            <person name="Zhang Z."/>
            <person name="Gao L."/>
            <person name="Wang J."/>
            <person name="Hu T."/>
            <person name="Zhou J."/>
            <person name="Zhang Y."/>
            <person name="Zhao Y."/>
            <person name="Liu Y."/>
            <person name="Song Y."/>
            <person name="Tong Y."/>
            <person name="Lu Y."/>
            <person name="Yang J."/>
            <person name="Xu C."/>
            <person name="Jia M."/>
            <person name="Peters R.J."/>
            <person name="Huang L."/>
            <person name="Gao W."/>
        </authorList>
    </citation>
    <scope>NUCLEOTIDE SEQUENCE [LARGE SCALE GENOMIC DNA]</scope>
    <source>
        <strain evidence="3">cv. XIE 37</strain>
        <tissue evidence="2">Leaf</tissue>
    </source>
</reference>
<dbReference type="InParanoid" id="A0A7J7DCZ0"/>
<evidence type="ECO:0000313" key="2">
    <source>
        <dbReference type="EMBL" id="KAF5744164.1"/>
    </source>
</evidence>
<keyword evidence="1" id="KW-0812">Transmembrane</keyword>
<accession>A0A7J7DCZ0</accession>